<dbReference type="Gene3D" id="3.40.390.10">
    <property type="entry name" value="Collagenase (Catalytic Domain)"/>
    <property type="match status" value="1"/>
</dbReference>
<evidence type="ECO:0000256" key="3">
    <source>
        <dbReference type="ARBA" id="ARBA00022801"/>
    </source>
</evidence>
<gene>
    <name evidence="7" type="ORF">GB883_07505</name>
</gene>
<name>A0A7J5UQX6_9MICO</name>
<proteinExistence type="predicted"/>
<keyword evidence="2" id="KW-0479">Metal-binding</keyword>
<evidence type="ECO:0000313" key="7">
    <source>
        <dbReference type="EMBL" id="KAE8764727.1"/>
    </source>
</evidence>
<feature type="domain" description="Peptidase M10 metallopeptidase" evidence="6">
    <location>
        <begin position="141"/>
        <end position="194"/>
    </location>
</feature>
<evidence type="ECO:0000256" key="4">
    <source>
        <dbReference type="ARBA" id="ARBA00022833"/>
    </source>
</evidence>
<accession>A0A7J5UQX6</accession>
<keyword evidence="4" id="KW-0862">Zinc</keyword>
<dbReference type="AlphaFoldDB" id="A0A7J5UQX6"/>
<organism evidence="7 8">
    <name type="scientific">Georgenia thermotolerans</name>
    <dbReference type="NCBI Taxonomy" id="527326"/>
    <lineage>
        <taxon>Bacteria</taxon>
        <taxon>Bacillati</taxon>
        <taxon>Actinomycetota</taxon>
        <taxon>Actinomycetes</taxon>
        <taxon>Micrococcales</taxon>
        <taxon>Bogoriellaceae</taxon>
        <taxon>Georgenia</taxon>
    </lineage>
</organism>
<reference evidence="7 8" key="1">
    <citation type="submission" date="2019-10" db="EMBL/GenBank/DDBJ databases">
        <title>Georgenia wutianyii sp. nov. and Georgenia yuyongxinii sp. nov. isolated from plateau pika (Ochotona curzoniae) in the Qinghai-Tibet plateau of China.</title>
        <authorList>
            <person name="Tian Z."/>
        </authorList>
    </citation>
    <scope>NUCLEOTIDE SEQUENCE [LARGE SCALE GENOMIC DNA]</scope>
    <source>
        <strain evidence="7 8">DSM 21501</strain>
    </source>
</reference>
<dbReference type="Proteomes" id="UP000451860">
    <property type="component" value="Unassembled WGS sequence"/>
</dbReference>
<keyword evidence="3" id="KW-0378">Hydrolase</keyword>
<dbReference type="GO" id="GO:0006508">
    <property type="term" value="P:proteolysis"/>
    <property type="evidence" value="ECO:0007669"/>
    <property type="project" value="UniProtKB-KW"/>
</dbReference>
<dbReference type="OrthoDB" id="4956587at2"/>
<dbReference type="InterPro" id="IPR024079">
    <property type="entry name" value="MetalloPept_cat_dom_sf"/>
</dbReference>
<dbReference type="Pfam" id="PF00413">
    <property type="entry name" value="Peptidase_M10"/>
    <property type="match status" value="1"/>
</dbReference>
<keyword evidence="7" id="KW-0482">Metalloprotease</keyword>
<dbReference type="GO" id="GO:0031012">
    <property type="term" value="C:extracellular matrix"/>
    <property type="evidence" value="ECO:0007669"/>
    <property type="project" value="InterPro"/>
</dbReference>
<comment type="caution">
    <text evidence="7">The sequence shown here is derived from an EMBL/GenBank/DDBJ whole genome shotgun (WGS) entry which is preliminary data.</text>
</comment>
<dbReference type="GO" id="GO:0008270">
    <property type="term" value="F:zinc ion binding"/>
    <property type="evidence" value="ECO:0007669"/>
    <property type="project" value="InterPro"/>
</dbReference>
<protein>
    <submittedName>
        <fullName evidence="7">Matrixin family metalloprotease</fullName>
    </submittedName>
</protein>
<feature type="region of interest" description="Disordered" evidence="5">
    <location>
        <begin position="163"/>
        <end position="184"/>
    </location>
</feature>
<evidence type="ECO:0000259" key="6">
    <source>
        <dbReference type="Pfam" id="PF00413"/>
    </source>
</evidence>
<dbReference type="RefSeq" id="WP_152203459.1">
    <property type="nucleotide sequence ID" value="NZ_VUKF01000028.1"/>
</dbReference>
<evidence type="ECO:0000256" key="5">
    <source>
        <dbReference type="SAM" id="MobiDB-lite"/>
    </source>
</evidence>
<keyword evidence="1 7" id="KW-0645">Protease</keyword>
<evidence type="ECO:0000256" key="1">
    <source>
        <dbReference type="ARBA" id="ARBA00022670"/>
    </source>
</evidence>
<evidence type="ECO:0000256" key="2">
    <source>
        <dbReference type="ARBA" id="ARBA00022723"/>
    </source>
</evidence>
<dbReference type="InterPro" id="IPR001818">
    <property type="entry name" value="Pept_M10_metallopeptidase"/>
</dbReference>
<sequence>MLLAAVVTGALTSSCTHRPTPAAPPTACVARAGATLQDVDPGDLPEKPWRRDGAEARVVFETSGLPVRYRHLVDRGAQLWSASPCVDAVTAPRCAAGDHCVHVVEQRTDGEDSDGEFTSHDGPRYRREGTITLYTDVLGTESDDEALVTVVHEMGHALGLRHRRDPRSVMHPDSGEGTGPAPDAVDLANLATLYG</sequence>
<dbReference type="GO" id="GO:0004222">
    <property type="term" value="F:metalloendopeptidase activity"/>
    <property type="evidence" value="ECO:0007669"/>
    <property type="project" value="InterPro"/>
</dbReference>
<dbReference type="SUPFAM" id="SSF55486">
    <property type="entry name" value="Metalloproteases ('zincins'), catalytic domain"/>
    <property type="match status" value="1"/>
</dbReference>
<evidence type="ECO:0000313" key="8">
    <source>
        <dbReference type="Proteomes" id="UP000451860"/>
    </source>
</evidence>
<dbReference type="EMBL" id="WHJE01000024">
    <property type="protein sequence ID" value="KAE8764727.1"/>
    <property type="molecule type" value="Genomic_DNA"/>
</dbReference>
<keyword evidence="8" id="KW-1185">Reference proteome</keyword>